<evidence type="ECO:0000313" key="2">
    <source>
        <dbReference type="Proteomes" id="UP000316125"/>
    </source>
</evidence>
<protein>
    <submittedName>
        <fullName evidence="1">Uncharacterized protein</fullName>
    </submittedName>
</protein>
<dbReference type="RefSeq" id="WP_140035819.1">
    <property type="nucleotide sequence ID" value="NZ_CP041040.1"/>
</dbReference>
<sequence>MPGADEIINQTETDVLSSVTEQVSLLLNLAPIETDEFTALVPITHGGRVVVSTSAWMPAADDADQGGICRRVRSE</sequence>
<dbReference type="EMBL" id="CP041040">
    <property type="protein sequence ID" value="QDE33523.1"/>
    <property type="molecule type" value="Genomic_DNA"/>
</dbReference>
<gene>
    <name evidence="1" type="ORF">FIV50_01110</name>
</gene>
<dbReference type="OrthoDB" id="3175656at2"/>
<evidence type="ECO:0000313" key="1">
    <source>
        <dbReference type="EMBL" id="QDE33523.1"/>
    </source>
</evidence>
<proteinExistence type="predicted"/>
<dbReference type="Proteomes" id="UP000316125">
    <property type="component" value="Chromosome"/>
</dbReference>
<accession>A0A4Y5YM11</accession>
<dbReference type="AlphaFoldDB" id="A0A4Y5YM11"/>
<reference evidence="1 2" key="1">
    <citation type="submission" date="2019-06" db="EMBL/GenBank/DDBJ databases">
        <title>Complete genome of Microbacterium foliorum M2.</title>
        <authorList>
            <person name="Cao G."/>
        </authorList>
    </citation>
    <scope>NUCLEOTIDE SEQUENCE [LARGE SCALE GENOMIC DNA]</scope>
    <source>
        <strain evidence="1 2">M2</strain>
    </source>
</reference>
<organism evidence="1 2">
    <name type="scientific">Microbacterium foliorum</name>
    <dbReference type="NCBI Taxonomy" id="104336"/>
    <lineage>
        <taxon>Bacteria</taxon>
        <taxon>Bacillati</taxon>
        <taxon>Actinomycetota</taxon>
        <taxon>Actinomycetes</taxon>
        <taxon>Micrococcales</taxon>
        <taxon>Microbacteriaceae</taxon>
        <taxon>Microbacterium</taxon>
    </lineage>
</organism>
<name>A0A4Y5YM11_9MICO</name>